<gene>
    <name evidence="1" type="ORF">ACFSAG_05395</name>
</gene>
<accession>A0ABW4MCW0</accession>
<dbReference type="Proteomes" id="UP001597215">
    <property type="component" value="Unassembled WGS sequence"/>
</dbReference>
<dbReference type="EMBL" id="JBHUEL010000004">
    <property type="protein sequence ID" value="MFD1766273.1"/>
    <property type="molecule type" value="Genomic_DNA"/>
</dbReference>
<reference evidence="2" key="1">
    <citation type="journal article" date="2019" name="Int. J. Syst. Evol. Microbiol.">
        <title>The Global Catalogue of Microorganisms (GCM) 10K type strain sequencing project: providing services to taxonomists for standard genome sequencing and annotation.</title>
        <authorList>
            <consortium name="The Broad Institute Genomics Platform"/>
            <consortium name="The Broad Institute Genome Sequencing Center for Infectious Disease"/>
            <person name="Wu L."/>
            <person name="Ma J."/>
        </authorList>
    </citation>
    <scope>NUCLEOTIDE SEQUENCE [LARGE SCALE GENOMIC DNA]</scope>
    <source>
        <strain evidence="2">CGMCC 1.12449</strain>
    </source>
</reference>
<organism evidence="1 2">
    <name type="scientific">Sphingorhabdus buctiana</name>
    <dbReference type="NCBI Taxonomy" id="1508805"/>
    <lineage>
        <taxon>Bacteria</taxon>
        <taxon>Pseudomonadati</taxon>
        <taxon>Pseudomonadota</taxon>
        <taxon>Alphaproteobacteria</taxon>
        <taxon>Sphingomonadales</taxon>
        <taxon>Sphingomonadaceae</taxon>
        <taxon>Sphingorhabdus</taxon>
    </lineage>
</organism>
<evidence type="ECO:0000313" key="2">
    <source>
        <dbReference type="Proteomes" id="UP001597215"/>
    </source>
</evidence>
<keyword evidence="2" id="KW-1185">Reference proteome</keyword>
<proteinExistence type="predicted"/>
<evidence type="ECO:0000313" key="1">
    <source>
        <dbReference type="EMBL" id="MFD1766273.1"/>
    </source>
</evidence>
<name>A0ABW4MCW0_9SPHN</name>
<comment type="caution">
    <text evidence="1">The sequence shown here is derived from an EMBL/GenBank/DDBJ whole genome shotgun (WGS) entry which is preliminary data.</text>
</comment>
<sequence>MPKKMKPSLPPATVRLRMSEMAFARKMLSNFVNRMRQDRSGVAVIELAYSLPILMVLGVTGAETAYYVQTQQQISQIALAAADNASRVGEAGVLQTRRVYESDINDIFLGAPKQFGDPNFFDNARIIISSVEYDADDNIYIHWQRCMGEKDVDSEFGPEGTGLGDHTLEDGINTGAARVKPVPGSALIVAEVSYDFQALFGISPYVSRELKAKGVFVVRDARDLTGLYDKTGEDPVATCA</sequence>
<protein>
    <submittedName>
        <fullName evidence="1">TadE/TadG family type IV pilus assembly protein</fullName>
    </submittedName>
</protein>